<dbReference type="EMBL" id="CM047737">
    <property type="protein sequence ID" value="KAJ0047679.1"/>
    <property type="molecule type" value="Genomic_DNA"/>
</dbReference>
<evidence type="ECO:0000313" key="1">
    <source>
        <dbReference type="EMBL" id="KAJ0047679.1"/>
    </source>
</evidence>
<sequence>MRRTLLKNVSFLMRNLLQNPNPNASLIPLAASTRSPLRLYSSDSSDSSNDQDLPASAAESTLAAQTQEKDVSLDVQDVGNTDLRNKLAWILEDAIIKYGLARDGESDGESDDESDGESDYQANYQSDGERWVYRSQKQMLCDLVRRGHIRNPAEKWLRDAVRRGHLDIHEIPEPGDYELVDESDDEDKDYQSTGK</sequence>
<proteinExistence type="predicted"/>
<accession>A0ACC0ZBQ2</accession>
<reference evidence="2" key="1">
    <citation type="journal article" date="2023" name="G3 (Bethesda)">
        <title>Genome assembly and association tests identify interacting loci associated with vigor, precocity, and sex in interspecific pistachio rootstocks.</title>
        <authorList>
            <person name="Palmer W."/>
            <person name="Jacygrad E."/>
            <person name="Sagayaradj S."/>
            <person name="Cavanaugh K."/>
            <person name="Han R."/>
            <person name="Bertier L."/>
            <person name="Beede B."/>
            <person name="Kafkas S."/>
            <person name="Golino D."/>
            <person name="Preece J."/>
            <person name="Michelmore R."/>
        </authorList>
    </citation>
    <scope>NUCLEOTIDE SEQUENCE [LARGE SCALE GENOMIC DNA]</scope>
</reference>
<protein>
    <submittedName>
        <fullName evidence="1">Uncharacterized protein</fullName>
    </submittedName>
</protein>
<evidence type="ECO:0000313" key="2">
    <source>
        <dbReference type="Proteomes" id="UP001163603"/>
    </source>
</evidence>
<keyword evidence="2" id="KW-1185">Reference proteome</keyword>
<comment type="caution">
    <text evidence="1">The sequence shown here is derived from an EMBL/GenBank/DDBJ whole genome shotgun (WGS) entry which is preliminary data.</text>
</comment>
<organism evidence="1 2">
    <name type="scientific">Pistacia integerrima</name>
    <dbReference type="NCBI Taxonomy" id="434235"/>
    <lineage>
        <taxon>Eukaryota</taxon>
        <taxon>Viridiplantae</taxon>
        <taxon>Streptophyta</taxon>
        <taxon>Embryophyta</taxon>
        <taxon>Tracheophyta</taxon>
        <taxon>Spermatophyta</taxon>
        <taxon>Magnoliopsida</taxon>
        <taxon>eudicotyledons</taxon>
        <taxon>Gunneridae</taxon>
        <taxon>Pentapetalae</taxon>
        <taxon>rosids</taxon>
        <taxon>malvids</taxon>
        <taxon>Sapindales</taxon>
        <taxon>Anacardiaceae</taxon>
        <taxon>Pistacia</taxon>
    </lineage>
</organism>
<dbReference type="Proteomes" id="UP001163603">
    <property type="component" value="Chromosome 2"/>
</dbReference>
<name>A0ACC0ZBQ2_9ROSI</name>
<gene>
    <name evidence="1" type="ORF">Pint_16570</name>
</gene>